<comment type="catalytic activity">
    <reaction evidence="9 12">
        <text>D-ribose 5-phosphate + ATP = 5-phospho-alpha-D-ribose 1-diphosphate + AMP + H(+)</text>
        <dbReference type="Rhea" id="RHEA:15609"/>
        <dbReference type="ChEBI" id="CHEBI:15378"/>
        <dbReference type="ChEBI" id="CHEBI:30616"/>
        <dbReference type="ChEBI" id="CHEBI:58017"/>
        <dbReference type="ChEBI" id="CHEBI:78346"/>
        <dbReference type="ChEBI" id="CHEBI:456215"/>
        <dbReference type="EC" id="2.7.6.1"/>
    </reaction>
</comment>
<reference evidence="14 16" key="1">
    <citation type="submission" date="2020-08" db="EMBL/GenBank/DDBJ databases">
        <title>Genomic Encyclopedia of Type Strains, Phase IV (KMG-IV): sequencing the most valuable type-strain genomes for metagenomic binning, comparative biology and taxonomic classification.</title>
        <authorList>
            <person name="Goeker M."/>
        </authorList>
    </citation>
    <scope>NUCLEOTIDE SEQUENCE [LARGE SCALE GENOMIC DNA]</scope>
    <source>
        <strain evidence="14 16">DSM 26963</strain>
    </source>
</reference>
<dbReference type="InterPro" id="IPR029057">
    <property type="entry name" value="PRTase-like"/>
</dbReference>
<dbReference type="Proteomes" id="UP000775500">
    <property type="component" value="Unassembled WGS sequence"/>
</dbReference>
<evidence type="ECO:0000313" key="16">
    <source>
        <dbReference type="Proteomes" id="UP000521313"/>
    </source>
</evidence>
<evidence type="ECO:0000256" key="10">
    <source>
        <dbReference type="ARBA" id="ARBA00054914"/>
    </source>
</evidence>
<evidence type="ECO:0000256" key="1">
    <source>
        <dbReference type="ARBA" id="ARBA00004996"/>
    </source>
</evidence>
<evidence type="ECO:0000313" key="17">
    <source>
        <dbReference type="Proteomes" id="UP000775500"/>
    </source>
</evidence>
<dbReference type="EMBL" id="JACJLU010000009">
    <property type="protein sequence ID" value="MBM6831873.1"/>
    <property type="molecule type" value="Genomic_DNA"/>
</dbReference>
<keyword evidence="12" id="KW-0963">Cytoplasm</keyword>
<feature type="binding site" evidence="12">
    <location>
        <begin position="96"/>
        <end position="97"/>
    </location>
    <ligand>
        <name>ATP</name>
        <dbReference type="ChEBI" id="CHEBI:30616"/>
    </ligand>
</feature>
<accession>A0A7W8D462</accession>
<evidence type="ECO:0000313" key="15">
    <source>
        <dbReference type="EMBL" id="MBM6831873.1"/>
    </source>
</evidence>
<proteinExistence type="inferred from homology"/>
<keyword evidence="6 12" id="KW-0418">Kinase</keyword>
<comment type="subcellular location">
    <subcellularLocation>
        <location evidence="12">Cytoplasm</location>
    </subcellularLocation>
</comment>
<feature type="binding site" evidence="12">
    <location>
        <position position="219"/>
    </location>
    <ligand>
        <name>D-ribose 5-phosphate</name>
        <dbReference type="ChEBI" id="CHEBI:78346"/>
    </ligand>
</feature>
<keyword evidence="5 12" id="KW-0547">Nucleotide-binding</keyword>
<gene>
    <name evidence="12" type="primary">prs</name>
    <name evidence="15" type="ORF">H5982_07120</name>
    <name evidence="14" type="ORF">HNQ43_001278</name>
</gene>
<dbReference type="Pfam" id="PF13793">
    <property type="entry name" value="Pribosyltran_N"/>
    <property type="match status" value="1"/>
</dbReference>
<organism evidence="14 16">
    <name type="scientific">Faecalicoccus acidiformans</name>
    <dbReference type="NCBI Taxonomy" id="915173"/>
    <lineage>
        <taxon>Bacteria</taxon>
        <taxon>Bacillati</taxon>
        <taxon>Bacillota</taxon>
        <taxon>Erysipelotrichia</taxon>
        <taxon>Erysipelotrichales</taxon>
        <taxon>Erysipelotrichaceae</taxon>
        <taxon>Faecalicoccus</taxon>
    </lineage>
</organism>
<dbReference type="PANTHER" id="PTHR10210:SF41">
    <property type="entry name" value="RIBOSE-PHOSPHATE PYROPHOSPHOKINASE 1, CHLOROPLASTIC"/>
    <property type="match status" value="1"/>
</dbReference>
<dbReference type="InterPro" id="IPR029099">
    <property type="entry name" value="Pribosyltran_N"/>
</dbReference>
<feature type="active site" evidence="12">
    <location>
        <position position="193"/>
    </location>
</feature>
<feature type="binding site" evidence="12">
    <location>
        <position position="130"/>
    </location>
    <ligand>
        <name>Mg(2+)</name>
        <dbReference type="ChEBI" id="CHEBI:18420"/>
    </ligand>
</feature>
<comment type="pathway">
    <text evidence="1 12">Metabolic intermediate biosynthesis; 5-phospho-alpha-D-ribose 1-diphosphate biosynthesis; 5-phospho-alpha-D-ribose 1-diphosphate from D-ribose 5-phosphate (route I): step 1/1.</text>
</comment>
<evidence type="ECO:0000256" key="6">
    <source>
        <dbReference type="ARBA" id="ARBA00022777"/>
    </source>
</evidence>
<dbReference type="Pfam" id="PF14572">
    <property type="entry name" value="Pribosyl_synth"/>
    <property type="match status" value="1"/>
</dbReference>
<feature type="binding site" evidence="12">
    <location>
        <begin position="37"/>
        <end position="39"/>
    </location>
    <ligand>
        <name>ATP</name>
        <dbReference type="ChEBI" id="CHEBI:30616"/>
    </ligand>
</feature>
<dbReference type="InterPro" id="IPR000836">
    <property type="entry name" value="PRTase_dom"/>
</dbReference>
<comment type="caution">
    <text evidence="14">The sequence shown here is derived from an EMBL/GenBank/DDBJ whole genome shotgun (WGS) entry which is preliminary data.</text>
</comment>
<dbReference type="Gene3D" id="3.40.50.2020">
    <property type="match status" value="2"/>
</dbReference>
<dbReference type="GO" id="GO:0005524">
    <property type="term" value="F:ATP binding"/>
    <property type="evidence" value="ECO:0007669"/>
    <property type="project" value="UniProtKB-KW"/>
</dbReference>
<comment type="similarity">
    <text evidence="11 12">Belongs to the ribose-phosphate pyrophosphokinase family. Class I subfamily.</text>
</comment>
<keyword evidence="7 12" id="KW-0067">ATP-binding</keyword>
<evidence type="ECO:0000256" key="12">
    <source>
        <dbReference type="HAMAP-Rule" id="MF_00583"/>
    </source>
</evidence>
<dbReference type="SUPFAM" id="SSF53271">
    <property type="entry name" value="PRTase-like"/>
    <property type="match status" value="1"/>
</dbReference>
<evidence type="ECO:0000256" key="3">
    <source>
        <dbReference type="ARBA" id="ARBA00022723"/>
    </source>
</evidence>
<keyword evidence="3 12" id="KW-0479">Metal-binding</keyword>
<dbReference type="FunFam" id="3.40.50.2020:FF:000001">
    <property type="entry name" value="Ribose-phosphate pyrophosphokinase"/>
    <property type="match status" value="1"/>
</dbReference>
<evidence type="ECO:0000256" key="8">
    <source>
        <dbReference type="ARBA" id="ARBA00022842"/>
    </source>
</evidence>
<name>A0A7W8D462_9FIRM</name>
<feature type="binding site" evidence="12">
    <location>
        <position position="170"/>
    </location>
    <ligand>
        <name>Mg(2+)</name>
        <dbReference type="ChEBI" id="CHEBI:18420"/>
    </ligand>
</feature>
<feature type="binding site" evidence="12">
    <location>
        <begin position="223"/>
        <end position="227"/>
    </location>
    <ligand>
        <name>D-ribose 5-phosphate</name>
        <dbReference type="ChEBI" id="CHEBI:78346"/>
    </ligand>
</feature>
<keyword evidence="17" id="KW-1185">Reference proteome</keyword>
<reference evidence="15 17" key="3">
    <citation type="journal article" date="2021" name="Sci. Rep.">
        <title>The distribution of antibiotic resistance genes in chicken gut microbiota commensals.</title>
        <authorList>
            <person name="Juricova H."/>
            <person name="Matiasovicova J."/>
            <person name="Kubasova T."/>
            <person name="Cejkova D."/>
            <person name="Rychlik I."/>
        </authorList>
    </citation>
    <scope>NUCLEOTIDE SEQUENCE [LARGE SCALE GENOMIC DNA]</scope>
    <source>
        <strain evidence="15 17">An423</strain>
    </source>
</reference>
<dbReference type="NCBIfam" id="NF002320">
    <property type="entry name" value="PRK01259.1"/>
    <property type="match status" value="1"/>
</dbReference>
<dbReference type="AlphaFoldDB" id="A0A7W8D462"/>
<dbReference type="InterPro" id="IPR005946">
    <property type="entry name" value="Rib-P_diPkinase"/>
</dbReference>
<dbReference type="SMART" id="SM01400">
    <property type="entry name" value="Pribosyltran_N"/>
    <property type="match status" value="1"/>
</dbReference>
<evidence type="ECO:0000256" key="5">
    <source>
        <dbReference type="ARBA" id="ARBA00022741"/>
    </source>
</evidence>
<dbReference type="GO" id="GO:0005737">
    <property type="term" value="C:cytoplasm"/>
    <property type="evidence" value="ECO:0007669"/>
    <property type="project" value="UniProtKB-SubCell"/>
</dbReference>
<dbReference type="GO" id="GO:0002189">
    <property type="term" value="C:ribose phosphate diphosphokinase complex"/>
    <property type="evidence" value="ECO:0007669"/>
    <property type="project" value="TreeGrafter"/>
</dbReference>
<evidence type="ECO:0000256" key="4">
    <source>
        <dbReference type="ARBA" id="ARBA00022727"/>
    </source>
</evidence>
<dbReference type="Proteomes" id="UP000521313">
    <property type="component" value="Unassembled WGS sequence"/>
</dbReference>
<dbReference type="UniPathway" id="UPA00087">
    <property type="reaction ID" value="UER00172"/>
</dbReference>
<dbReference type="InterPro" id="IPR037515">
    <property type="entry name" value="Rib-P_diPkinase_bac"/>
</dbReference>
<dbReference type="PANTHER" id="PTHR10210">
    <property type="entry name" value="RIBOSE-PHOSPHATE DIPHOSPHOKINASE FAMILY MEMBER"/>
    <property type="match status" value="1"/>
</dbReference>
<dbReference type="EMBL" id="JACHHD010000012">
    <property type="protein sequence ID" value="MBB5185225.1"/>
    <property type="molecule type" value="Genomic_DNA"/>
</dbReference>
<evidence type="ECO:0000256" key="7">
    <source>
        <dbReference type="ARBA" id="ARBA00022840"/>
    </source>
</evidence>
<dbReference type="GO" id="GO:0016301">
    <property type="term" value="F:kinase activity"/>
    <property type="evidence" value="ECO:0007669"/>
    <property type="project" value="UniProtKB-KW"/>
</dbReference>
<evidence type="ECO:0000256" key="9">
    <source>
        <dbReference type="ARBA" id="ARBA00049535"/>
    </source>
</evidence>
<sequence length="318" mass="34334">MENTIVFGLSSSQELAQKICEELNMPLGKSKTNHFADGEILFELGESVRGKHVYFIQSTNRPVNDNLMEILIGIDACKRASAASINCVIPYFGYARQDRKAKPRQPITAKLVASLLEKAGATRVVTVDLHANQIQGFFDIPADDITSMGLIGDYFKHKADIVDPVVVSPDHGGTVRARNLADILGAPVAIIDKRRPRPNVAVAMNLLGDVEGKTAILIDDMVDTAGTLVSGIEMLKKKGAKDVYAACSHGVLSGPAVERLRNSEVKEFVCTDTIDQSENVKNLPQEVVLSVAPLISALIQAVETNSSLSTALSHAFER</sequence>
<dbReference type="GO" id="GO:0000287">
    <property type="term" value="F:magnesium ion binding"/>
    <property type="evidence" value="ECO:0007669"/>
    <property type="project" value="UniProtKB-UniRule"/>
</dbReference>
<dbReference type="GO" id="GO:0006015">
    <property type="term" value="P:5-phosphoribose 1-diphosphate biosynthetic process"/>
    <property type="evidence" value="ECO:0007669"/>
    <property type="project" value="UniProtKB-UniRule"/>
</dbReference>
<comment type="cofactor">
    <cofactor evidence="12">
        <name>Mg(2+)</name>
        <dbReference type="ChEBI" id="CHEBI:18420"/>
    </cofactor>
    <text evidence="12">Binds 2 Mg(2+) ions per subunit.</text>
</comment>
<feature type="domain" description="Ribose-phosphate pyrophosphokinase N-terminal" evidence="13">
    <location>
        <begin position="5"/>
        <end position="120"/>
    </location>
</feature>
<dbReference type="HAMAP" id="MF_00583_B">
    <property type="entry name" value="RibP_PPkinase_B"/>
    <property type="match status" value="1"/>
</dbReference>
<comment type="function">
    <text evidence="10 12">Involved in the biosynthesis of the central metabolite phospho-alpha-D-ribosyl-1-pyrophosphate (PRPP) via the transfer of pyrophosphoryl group from ATP to 1-hydroxyl of ribose-5-phosphate (Rib-5-P).</text>
</comment>
<dbReference type="RefSeq" id="WP_183375930.1">
    <property type="nucleotide sequence ID" value="NZ_CAWVLV010000025.1"/>
</dbReference>
<keyword evidence="8 12" id="KW-0460">Magnesium</keyword>
<keyword evidence="4 12" id="KW-0545">Nucleotide biosynthesis</keyword>
<evidence type="ECO:0000259" key="13">
    <source>
        <dbReference type="Pfam" id="PF13793"/>
    </source>
</evidence>
<evidence type="ECO:0000313" key="14">
    <source>
        <dbReference type="EMBL" id="MBB5185225.1"/>
    </source>
</evidence>
<dbReference type="CDD" id="cd06223">
    <property type="entry name" value="PRTases_typeI"/>
    <property type="match status" value="1"/>
</dbReference>
<protein>
    <recommendedName>
        <fullName evidence="12">Ribose-phosphate pyrophosphokinase</fullName>
        <shortName evidence="12">RPPK</shortName>
        <ecNumber evidence="12">2.7.6.1</ecNumber>
    </recommendedName>
    <alternativeName>
        <fullName evidence="12">5-phospho-D-ribosyl alpha-1-diphosphate synthase</fullName>
    </alternativeName>
    <alternativeName>
        <fullName evidence="12">Phosphoribosyl diphosphate synthase</fullName>
    </alternativeName>
    <alternativeName>
        <fullName evidence="12">Phosphoribosyl pyrophosphate synthase</fullName>
        <shortName evidence="12">P-Rib-PP synthase</shortName>
        <shortName evidence="12">PRPP synthase</shortName>
        <shortName evidence="12">PRPPase</shortName>
    </alternativeName>
</protein>
<dbReference type="EC" id="2.7.6.1" evidence="12"/>
<reference evidence="15" key="2">
    <citation type="submission" date="2020-08" db="EMBL/GenBank/DDBJ databases">
        <authorList>
            <person name="Cejkova D."/>
            <person name="Kubasova T."/>
            <person name="Jahodarova E."/>
            <person name="Rychlik I."/>
        </authorList>
    </citation>
    <scope>NUCLEOTIDE SEQUENCE</scope>
    <source>
        <strain evidence="15">An423</strain>
    </source>
</reference>
<dbReference type="FunFam" id="3.40.50.2020:FF:000002">
    <property type="entry name" value="Ribose-phosphate pyrophosphokinase"/>
    <property type="match status" value="1"/>
</dbReference>
<evidence type="ECO:0000256" key="11">
    <source>
        <dbReference type="ARBA" id="ARBA00061444"/>
    </source>
</evidence>
<keyword evidence="2 12" id="KW-0808">Transferase</keyword>
<dbReference type="GO" id="GO:0006164">
    <property type="term" value="P:purine nucleotide biosynthetic process"/>
    <property type="evidence" value="ECO:0007669"/>
    <property type="project" value="TreeGrafter"/>
</dbReference>
<dbReference type="NCBIfam" id="TIGR01251">
    <property type="entry name" value="ribP_PPkin"/>
    <property type="match status" value="1"/>
</dbReference>
<evidence type="ECO:0000256" key="2">
    <source>
        <dbReference type="ARBA" id="ARBA00022679"/>
    </source>
</evidence>
<comment type="subunit">
    <text evidence="12">Homohexamer.</text>
</comment>
<feature type="binding site" evidence="12">
    <location>
        <position position="195"/>
    </location>
    <ligand>
        <name>D-ribose 5-phosphate</name>
        <dbReference type="ChEBI" id="CHEBI:78346"/>
    </ligand>
</feature>
<dbReference type="GO" id="GO:0004749">
    <property type="term" value="F:ribose phosphate diphosphokinase activity"/>
    <property type="evidence" value="ECO:0007669"/>
    <property type="project" value="UniProtKB-UniRule"/>
</dbReference>